<evidence type="ECO:0000256" key="2">
    <source>
        <dbReference type="ARBA" id="ARBA00022679"/>
    </source>
</evidence>
<protein>
    <recommendedName>
        <fullName evidence="6">Protein kinase domain-containing protein</fullName>
    </recommendedName>
</protein>
<dbReference type="PROSITE" id="PS50011">
    <property type="entry name" value="PROTEIN_KINASE_DOM"/>
    <property type="match status" value="1"/>
</dbReference>
<evidence type="ECO:0000256" key="5">
    <source>
        <dbReference type="ARBA" id="ARBA00022840"/>
    </source>
</evidence>
<keyword evidence="1" id="KW-0723">Serine/threonine-protein kinase</keyword>
<feature type="domain" description="Protein kinase" evidence="6">
    <location>
        <begin position="1"/>
        <end position="233"/>
    </location>
</feature>
<sequence>MLLKGLDYLHDTCRVIHTDLKPDNILVRLEDKSILERSALDEFENPLPQKRRDDRTIYLSRNDYGQPKSIPGIVSITDFGFSTEGNGLHYGCIQAEPYRAPEVVLDAGWTYSADIWSLGVMLWDLIENKALFEAVDPLKTKYDDKAHLAHITALLGPPPKELLAKGKRTSLFYDFEAKLKPPVDIPADFSLENSLSKINGEDKRMFLDFVRKMLKWRPEDRSMAKDLLKDPWLCADFPEENT</sequence>
<name>R7YQR5_CONA1</name>
<proteinExistence type="predicted"/>
<dbReference type="PROSITE" id="PS00108">
    <property type="entry name" value="PROTEIN_KINASE_ST"/>
    <property type="match status" value="1"/>
</dbReference>
<dbReference type="EMBL" id="JH767567">
    <property type="protein sequence ID" value="EON64188.1"/>
    <property type="molecule type" value="Genomic_DNA"/>
</dbReference>
<evidence type="ECO:0000256" key="4">
    <source>
        <dbReference type="ARBA" id="ARBA00022777"/>
    </source>
</evidence>
<dbReference type="GO" id="GO:0005634">
    <property type="term" value="C:nucleus"/>
    <property type="evidence" value="ECO:0007669"/>
    <property type="project" value="TreeGrafter"/>
</dbReference>
<dbReference type="Proteomes" id="UP000016924">
    <property type="component" value="Unassembled WGS sequence"/>
</dbReference>
<evidence type="ECO:0000256" key="1">
    <source>
        <dbReference type="ARBA" id="ARBA00022527"/>
    </source>
</evidence>
<dbReference type="PANTHER" id="PTHR45646">
    <property type="entry name" value="SERINE/THREONINE-PROTEIN KINASE DOA-RELATED"/>
    <property type="match status" value="1"/>
</dbReference>
<reference evidence="8" key="1">
    <citation type="submission" date="2012-06" db="EMBL/GenBank/DDBJ databases">
        <title>The genome sequence of Coniosporium apollinis CBS 100218.</title>
        <authorList>
            <consortium name="The Broad Institute Genome Sequencing Platform"/>
            <person name="Cuomo C."/>
            <person name="Gorbushina A."/>
            <person name="Noack S."/>
            <person name="Walker B."/>
            <person name="Young S.K."/>
            <person name="Zeng Q."/>
            <person name="Gargeya S."/>
            <person name="Fitzgerald M."/>
            <person name="Haas B."/>
            <person name="Abouelleil A."/>
            <person name="Alvarado L."/>
            <person name="Arachchi H.M."/>
            <person name="Berlin A.M."/>
            <person name="Chapman S.B."/>
            <person name="Goldberg J."/>
            <person name="Griggs A."/>
            <person name="Gujja S."/>
            <person name="Hansen M."/>
            <person name="Howarth C."/>
            <person name="Imamovic A."/>
            <person name="Larimer J."/>
            <person name="McCowan C."/>
            <person name="Montmayeur A."/>
            <person name="Murphy C."/>
            <person name="Neiman D."/>
            <person name="Pearson M."/>
            <person name="Priest M."/>
            <person name="Roberts A."/>
            <person name="Saif S."/>
            <person name="Shea T."/>
            <person name="Sisk P."/>
            <person name="Sykes S."/>
            <person name="Wortman J."/>
            <person name="Nusbaum C."/>
            <person name="Birren B."/>
        </authorList>
    </citation>
    <scope>NUCLEOTIDE SEQUENCE [LARGE SCALE GENOMIC DNA]</scope>
    <source>
        <strain evidence="8">CBS 100218</strain>
    </source>
</reference>
<dbReference type="AlphaFoldDB" id="R7YQR5"/>
<dbReference type="InterPro" id="IPR051175">
    <property type="entry name" value="CLK_kinases"/>
</dbReference>
<evidence type="ECO:0000259" key="6">
    <source>
        <dbReference type="PROSITE" id="PS50011"/>
    </source>
</evidence>
<dbReference type="HOGENOM" id="CLU_000288_81_11_1"/>
<dbReference type="SMART" id="SM00220">
    <property type="entry name" value="S_TKc"/>
    <property type="match status" value="1"/>
</dbReference>
<dbReference type="OrthoDB" id="5979581at2759"/>
<dbReference type="InterPro" id="IPR000719">
    <property type="entry name" value="Prot_kinase_dom"/>
</dbReference>
<evidence type="ECO:0000256" key="3">
    <source>
        <dbReference type="ARBA" id="ARBA00022741"/>
    </source>
</evidence>
<keyword evidence="4" id="KW-0418">Kinase</keyword>
<keyword evidence="8" id="KW-1185">Reference proteome</keyword>
<dbReference type="GO" id="GO:0005524">
    <property type="term" value="F:ATP binding"/>
    <property type="evidence" value="ECO:0007669"/>
    <property type="project" value="UniProtKB-KW"/>
</dbReference>
<evidence type="ECO:0000313" key="7">
    <source>
        <dbReference type="EMBL" id="EON64188.1"/>
    </source>
</evidence>
<keyword evidence="2" id="KW-0808">Transferase</keyword>
<keyword evidence="3" id="KW-0547">Nucleotide-binding</keyword>
<dbReference type="SUPFAM" id="SSF56112">
    <property type="entry name" value="Protein kinase-like (PK-like)"/>
    <property type="match status" value="1"/>
</dbReference>
<dbReference type="GeneID" id="19900729"/>
<dbReference type="GO" id="GO:0004674">
    <property type="term" value="F:protein serine/threonine kinase activity"/>
    <property type="evidence" value="ECO:0007669"/>
    <property type="project" value="UniProtKB-KW"/>
</dbReference>
<dbReference type="InterPro" id="IPR008271">
    <property type="entry name" value="Ser/Thr_kinase_AS"/>
</dbReference>
<dbReference type="PANTHER" id="PTHR45646:SF11">
    <property type="entry name" value="SERINE_THREONINE-PROTEIN KINASE DOA"/>
    <property type="match status" value="1"/>
</dbReference>
<keyword evidence="5" id="KW-0067">ATP-binding</keyword>
<dbReference type="Pfam" id="PF00069">
    <property type="entry name" value="Pkinase"/>
    <property type="match status" value="1"/>
</dbReference>
<dbReference type="eggNOG" id="KOG0671">
    <property type="taxonomic scope" value="Eukaryota"/>
</dbReference>
<accession>R7YQR5</accession>
<dbReference type="InterPro" id="IPR011009">
    <property type="entry name" value="Kinase-like_dom_sf"/>
</dbReference>
<organism evidence="7 8">
    <name type="scientific">Coniosporium apollinis (strain CBS 100218)</name>
    <name type="common">Rock-inhabiting black yeast</name>
    <dbReference type="NCBI Taxonomy" id="1168221"/>
    <lineage>
        <taxon>Eukaryota</taxon>
        <taxon>Fungi</taxon>
        <taxon>Dikarya</taxon>
        <taxon>Ascomycota</taxon>
        <taxon>Pezizomycotina</taxon>
        <taxon>Dothideomycetes</taxon>
        <taxon>Dothideomycetes incertae sedis</taxon>
        <taxon>Coniosporium</taxon>
    </lineage>
</organism>
<dbReference type="Gene3D" id="1.10.510.10">
    <property type="entry name" value="Transferase(Phosphotransferase) domain 1"/>
    <property type="match status" value="1"/>
</dbReference>
<dbReference type="OMA" id="DPWLYAD"/>
<dbReference type="STRING" id="1168221.R7YQR5"/>
<dbReference type="GO" id="GO:0043484">
    <property type="term" value="P:regulation of RNA splicing"/>
    <property type="evidence" value="ECO:0007669"/>
    <property type="project" value="TreeGrafter"/>
</dbReference>
<dbReference type="RefSeq" id="XP_007779505.1">
    <property type="nucleotide sequence ID" value="XM_007781315.1"/>
</dbReference>
<gene>
    <name evidence="7" type="ORF">W97_03418</name>
</gene>
<evidence type="ECO:0000313" key="8">
    <source>
        <dbReference type="Proteomes" id="UP000016924"/>
    </source>
</evidence>